<keyword evidence="4 6" id="KW-1133">Transmembrane helix</keyword>
<dbReference type="EMBL" id="LT906454">
    <property type="protein sequence ID" value="SNV38825.1"/>
    <property type="molecule type" value="Genomic_DNA"/>
</dbReference>
<comment type="subcellular location">
    <subcellularLocation>
        <location evidence="1 6">Cell membrane</location>
        <topology evidence="1 6">Multi-pass membrane protein</topology>
    </subcellularLocation>
</comment>
<keyword evidence="3 6" id="KW-0812">Transmembrane</keyword>
<accession>A0A239WWC3</accession>
<comment type="similarity">
    <text evidence="6">Belongs to the TVP38/TMEM64 family.</text>
</comment>
<reference evidence="8 9" key="1">
    <citation type="submission" date="2017-06" db="EMBL/GenBank/DDBJ databases">
        <authorList>
            <consortium name="Pathogen Informatics"/>
        </authorList>
    </citation>
    <scope>NUCLEOTIDE SEQUENCE [LARGE SCALE GENOMIC DNA]</scope>
    <source>
        <strain evidence="8 9">NCTC11291</strain>
    </source>
</reference>
<evidence type="ECO:0000256" key="4">
    <source>
        <dbReference type="ARBA" id="ARBA00022989"/>
    </source>
</evidence>
<dbReference type="GO" id="GO:0005886">
    <property type="term" value="C:plasma membrane"/>
    <property type="evidence" value="ECO:0007669"/>
    <property type="project" value="UniProtKB-SubCell"/>
</dbReference>
<evidence type="ECO:0000313" key="9">
    <source>
        <dbReference type="Proteomes" id="UP000215144"/>
    </source>
</evidence>
<evidence type="ECO:0000256" key="2">
    <source>
        <dbReference type="ARBA" id="ARBA00022475"/>
    </source>
</evidence>
<evidence type="ECO:0000256" key="3">
    <source>
        <dbReference type="ARBA" id="ARBA00022692"/>
    </source>
</evidence>
<dbReference type="Pfam" id="PF09335">
    <property type="entry name" value="VTT_dom"/>
    <property type="match status" value="1"/>
</dbReference>
<name>A0A239WWC3_STRAI</name>
<dbReference type="InterPro" id="IPR015414">
    <property type="entry name" value="TMEM64"/>
</dbReference>
<evidence type="ECO:0000256" key="1">
    <source>
        <dbReference type="ARBA" id="ARBA00004651"/>
    </source>
</evidence>
<feature type="transmembrane region" description="Helical" evidence="6">
    <location>
        <begin position="78"/>
        <end position="105"/>
    </location>
</feature>
<dbReference type="AlphaFoldDB" id="A0A239WWC3"/>
<feature type="transmembrane region" description="Helical" evidence="6">
    <location>
        <begin position="52"/>
        <end position="72"/>
    </location>
</feature>
<proteinExistence type="inferred from homology"/>
<keyword evidence="2 6" id="KW-1003">Cell membrane</keyword>
<dbReference type="Proteomes" id="UP000215144">
    <property type="component" value="Chromosome 1"/>
</dbReference>
<dbReference type="PANTHER" id="PTHR12677:SF49">
    <property type="entry name" value="TVP38_TMEM64 FAMILY MEMBRANE PROTEIN"/>
    <property type="match status" value="1"/>
</dbReference>
<protein>
    <recommendedName>
        <fullName evidence="6">TVP38/TMEM64 family membrane protein</fullName>
    </recommendedName>
</protein>
<feature type="transmembrane region" description="Helical" evidence="6">
    <location>
        <begin position="12"/>
        <end position="31"/>
    </location>
</feature>
<evidence type="ECO:0000259" key="7">
    <source>
        <dbReference type="Pfam" id="PF09335"/>
    </source>
</evidence>
<dbReference type="KEGG" id="saco:SAME_00863"/>
<dbReference type="RefSeq" id="WP_095122259.1">
    <property type="nucleotide sequence ID" value="NZ_LT906454.1"/>
</dbReference>
<comment type="caution">
    <text evidence="6">Lacks conserved residue(s) required for the propagation of feature annotation.</text>
</comment>
<sequence>MNGSKRGIRSAVKVLSLVVLGASLILVYVLFANLHIAEDPQALQRLIAGDRFWGALLFFGMQVMQVIIAPIPGGIMTVVGIMVFGPVLGFALDYIGILLGSWCLFRLVRRFGRSLIYLFLSEEKLTKYERHFLVKASKACLS</sequence>
<dbReference type="OrthoDB" id="371137at2"/>
<feature type="domain" description="VTT" evidence="7">
    <location>
        <begin position="71"/>
        <end position="132"/>
    </location>
</feature>
<organism evidence="8 9">
    <name type="scientific">Streptococcus acidominimus</name>
    <dbReference type="NCBI Taxonomy" id="1326"/>
    <lineage>
        <taxon>Bacteria</taxon>
        <taxon>Bacillati</taxon>
        <taxon>Bacillota</taxon>
        <taxon>Bacilli</taxon>
        <taxon>Lactobacillales</taxon>
        <taxon>Streptococcaceae</taxon>
        <taxon>Streptococcus</taxon>
    </lineage>
</organism>
<dbReference type="InterPro" id="IPR032816">
    <property type="entry name" value="VTT_dom"/>
</dbReference>
<evidence type="ECO:0000256" key="5">
    <source>
        <dbReference type="ARBA" id="ARBA00023136"/>
    </source>
</evidence>
<gene>
    <name evidence="8" type="ORF">SAMEA4504048_00863</name>
</gene>
<keyword evidence="5 6" id="KW-0472">Membrane</keyword>
<evidence type="ECO:0000256" key="6">
    <source>
        <dbReference type="RuleBase" id="RU366058"/>
    </source>
</evidence>
<evidence type="ECO:0000313" key="8">
    <source>
        <dbReference type="EMBL" id="SNV38825.1"/>
    </source>
</evidence>
<dbReference type="PANTHER" id="PTHR12677">
    <property type="entry name" value="GOLGI APPARATUS MEMBRANE PROTEIN TVP38-RELATED"/>
    <property type="match status" value="1"/>
</dbReference>